<reference evidence="6 7" key="1">
    <citation type="submission" date="2016-02" db="EMBL/GenBank/DDBJ databases">
        <title>Draft genome sequence of Hydrogenophaga sp. LPB0072.</title>
        <authorList>
            <person name="Shin S.-K."/>
            <person name="Yi H."/>
        </authorList>
    </citation>
    <scope>NUCLEOTIDE SEQUENCE [LARGE SCALE GENOMIC DNA]</scope>
    <source>
        <strain evidence="6 7">LPB0072</strain>
    </source>
</reference>
<evidence type="ECO:0000256" key="3">
    <source>
        <dbReference type="ARBA" id="ARBA00023163"/>
    </source>
</evidence>
<keyword evidence="3" id="KW-0804">Transcription</keyword>
<dbReference type="InterPro" id="IPR000485">
    <property type="entry name" value="AsnC-type_HTH_dom"/>
</dbReference>
<evidence type="ECO:0000256" key="1">
    <source>
        <dbReference type="ARBA" id="ARBA00023015"/>
    </source>
</evidence>
<dbReference type="Gene3D" id="3.30.70.920">
    <property type="match status" value="1"/>
</dbReference>
<dbReference type="GO" id="GO:0043565">
    <property type="term" value="F:sequence-specific DNA binding"/>
    <property type="evidence" value="ECO:0007669"/>
    <property type="project" value="InterPro"/>
</dbReference>
<gene>
    <name evidence="5" type="ORF">LPB072_00095</name>
    <name evidence="6" type="ORF">LPB72_22370</name>
</gene>
<dbReference type="SMART" id="SM00344">
    <property type="entry name" value="HTH_ASNC"/>
    <property type="match status" value="1"/>
</dbReference>
<dbReference type="Pfam" id="PF13412">
    <property type="entry name" value="HTH_24"/>
    <property type="match status" value="1"/>
</dbReference>
<dbReference type="Proteomes" id="UP000185680">
    <property type="component" value="Chromosome"/>
</dbReference>
<dbReference type="EMBL" id="LVWD01000043">
    <property type="protein sequence ID" value="OAD39336.1"/>
    <property type="molecule type" value="Genomic_DNA"/>
</dbReference>
<dbReference type="PANTHER" id="PTHR30154">
    <property type="entry name" value="LEUCINE-RESPONSIVE REGULATORY PROTEIN"/>
    <property type="match status" value="1"/>
</dbReference>
<dbReference type="InterPro" id="IPR011008">
    <property type="entry name" value="Dimeric_a/b-barrel"/>
</dbReference>
<dbReference type="STRING" id="1763535.LPB072_00095"/>
<dbReference type="InterPro" id="IPR036388">
    <property type="entry name" value="WH-like_DNA-bd_sf"/>
</dbReference>
<evidence type="ECO:0000313" key="8">
    <source>
        <dbReference type="Proteomes" id="UP000185680"/>
    </source>
</evidence>
<feature type="domain" description="HTH asnC-type" evidence="4">
    <location>
        <begin position="5"/>
        <end position="66"/>
    </location>
</feature>
<dbReference type="PROSITE" id="PS50956">
    <property type="entry name" value="HTH_ASNC_2"/>
    <property type="match status" value="1"/>
</dbReference>
<dbReference type="AlphaFoldDB" id="A0A162VNH3"/>
<evidence type="ECO:0000259" key="4">
    <source>
        <dbReference type="PROSITE" id="PS50956"/>
    </source>
</evidence>
<evidence type="ECO:0000313" key="6">
    <source>
        <dbReference type="EMBL" id="OAD39336.1"/>
    </source>
</evidence>
<sequence>MDTQLDLLDRKILAIVQKDSQMNAELIAERVGLSTSAVQRRLRRLRQDKVITAEVAVVNNEAVGRPMTFLAGLEIRENYESLPHLRRWAEQHPEVQQIYYVTGNVDLIMIITAENMKEYDAITERLMGDNPQILRITTNVVIDAIKVGLFVPVE</sequence>
<dbReference type="GO" id="GO:0043200">
    <property type="term" value="P:response to amino acid"/>
    <property type="evidence" value="ECO:0007669"/>
    <property type="project" value="TreeGrafter"/>
</dbReference>
<accession>A0A162VNH3</accession>
<dbReference type="EMBL" id="CP017476">
    <property type="protein sequence ID" value="AOW11496.1"/>
    <property type="molecule type" value="Genomic_DNA"/>
</dbReference>
<protein>
    <submittedName>
        <fullName evidence="5">AsnC family transcriptional regulator</fullName>
    </submittedName>
</protein>
<keyword evidence="7" id="KW-1185">Reference proteome</keyword>
<keyword evidence="2" id="KW-0238">DNA-binding</keyword>
<dbReference type="Proteomes" id="UP000185657">
    <property type="component" value="Unassembled WGS sequence"/>
</dbReference>
<keyword evidence="1" id="KW-0805">Transcription regulation</keyword>
<name>A0A162VNH3_9BURK</name>
<dbReference type="SUPFAM" id="SSF46785">
    <property type="entry name" value="Winged helix' DNA-binding domain"/>
    <property type="match status" value="1"/>
</dbReference>
<evidence type="ECO:0000313" key="5">
    <source>
        <dbReference type="EMBL" id="AOW11496.1"/>
    </source>
</evidence>
<reference evidence="5 8" key="2">
    <citation type="submission" date="2016-10" db="EMBL/GenBank/DDBJ databases">
        <title>Hydorgenophaga sp. LPB0072 isolated from gastropod.</title>
        <authorList>
            <person name="Kim E."/>
            <person name="Yi H."/>
        </authorList>
    </citation>
    <scope>NUCLEOTIDE SEQUENCE [LARGE SCALE GENOMIC DNA]</scope>
    <source>
        <strain evidence="5 8">LPB0072</strain>
    </source>
</reference>
<evidence type="ECO:0000313" key="7">
    <source>
        <dbReference type="Proteomes" id="UP000185657"/>
    </source>
</evidence>
<organism evidence="5 8">
    <name type="scientific">Hydrogenophaga crassostreae</name>
    <dbReference type="NCBI Taxonomy" id="1763535"/>
    <lineage>
        <taxon>Bacteria</taxon>
        <taxon>Pseudomonadati</taxon>
        <taxon>Pseudomonadota</taxon>
        <taxon>Betaproteobacteria</taxon>
        <taxon>Burkholderiales</taxon>
        <taxon>Comamonadaceae</taxon>
        <taxon>Hydrogenophaga</taxon>
    </lineage>
</organism>
<dbReference type="KEGG" id="hyl:LPB072_00095"/>
<dbReference type="PRINTS" id="PR00033">
    <property type="entry name" value="HTHASNC"/>
</dbReference>
<dbReference type="GO" id="GO:0005829">
    <property type="term" value="C:cytosol"/>
    <property type="evidence" value="ECO:0007669"/>
    <property type="project" value="TreeGrafter"/>
</dbReference>
<dbReference type="Gene3D" id="1.10.10.10">
    <property type="entry name" value="Winged helix-like DNA-binding domain superfamily/Winged helix DNA-binding domain"/>
    <property type="match status" value="1"/>
</dbReference>
<dbReference type="InterPro" id="IPR019888">
    <property type="entry name" value="Tscrpt_reg_AsnC-like"/>
</dbReference>
<dbReference type="Pfam" id="PF01037">
    <property type="entry name" value="AsnC_trans_reg"/>
    <property type="match status" value="1"/>
</dbReference>
<evidence type="ECO:0000256" key="2">
    <source>
        <dbReference type="ARBA" id="ARBA00023125"/>
    </source>
</evidence>
<dbReference type="InterPro" id="IPR019887">
    <property type="entry name" value="Tscrpt_reg_AsnC/Lrp_C"/>
</dbReference>
<dbReference type="InterPro" id="IPR036390">
    <property type="entry name" value="WH_DNA-bd_sf"/>
</dbReference>
<dbReference type="RefSeq" id="WP_066096714.1">
    <property type="nucleotide sequence ID" value="NZ_CP017476.1"/>
</dbReference>
<dbReference type="SUPFAM" id="SSF54909">
    <property type="entry name" value="Dimeric alpha+beta barrel"/>
    <property type="match status" value="1"/>
</dbReference>
<proteinExistence type="predicted"/>
<dbReference type="PANTHER" id="PTHR30154:SF34">
    <property type="entry name" value="TRANSCRIPTIONAL REGULATOR AZLB"/>
    <property type="match status" value="1"/>
</dbReference>
<dbReference type="OrthoDB" id="8590699at2"/>